<keyword evidence="3 6" id="KW-0560">Oxidoreductase</keyword>
<reference evidence="9 10" key="1">
    <citation type="submission" date="2017-03" db="EMBL/GenBank/DDBJ databases">
        <title>Lifting the veil on microbial sulfur biogeochemistry in mining wastewaters.</title>
        <authorList>
            <person name="Kantor R.S."/>
            <person name="Colenbrander Nelson T."/>
            <person name="Marshall S."/>
            <person name="Bennett D."/>
            <person name="Apte S."/>
            <person name="Camacho D."/>
            <person name="Thomas B.C."/>
            <person name="Warren L.A."/>
            <person name="Banfield J.F."/>
        </authorList>
    </citation>
    <scope>NUCLEOTIDE SEQUENCE [LARGE SCALE GENOMIC DNA]</scope>
    <source>
        <strain evidence="9">32-68-21</strain>
    </source>
</reference>
<evidence type="ECO:0000313" key="10">
    <source>
        <dbReference type="Proteomes" id="UP000216147"/>
    </source>
</evidence>
<evidence type="ECO:0000313" key="9">
    <source>
        <dbReference type="EMBL" id="OYX55604.1"/>
    </source>
</evidence>
<dbReference type="GO" id="GO:0005737">
    <property type="term" value="C:cytoplasm"/>
    <property type="evidence" value="ECO:0007669"/>
    <property type="project" value="TreeGrafter"/>
</dbReference>
<evidence type="ECO:0000259" key="8">
    <source>
        <dbReference type="PROSITE" id="PS51352"/>
    </source>
</evidence>
<protein>
    <recommendedName>
        <fullName evidence="6">Glutathione-dependent peroxiredoxin</fullName>
        <ecNumber evidence="6">1.11.1.27</ecNumber>
    </recommendedName>
</protein>
<comment type="similarity">
    <text evidence="6">Belongs to the peroxiredoxin family. Prx5 subfamily.</text>
</comment>
<dbReference type="PROSITE" id="PS51352">
    <property type="entry name" value="THIOREDOXIN_2"/>
    <property type="match status" value="1"/>
</dbReference>
<evidence type="ECO:0000256" key="1">
    <source>
        <dbReference type="ARBA" id="ARBA00022559"/>
    </source>
</evidence>
<sequence length="161" mass="17173">MTIQIGDRIPSATLSQGTPEGPRPVHTDEFFKGRTVALFAVPGAFTPTCSARHLPGYVDNKSALADKGVDVIACLSVNDAFVMNAWAESQSLTPDDVVMLADGSGDFTRTLGLVLDARGFGMGERSQRYSMLVKDGVVTQLNIEQGGEFKVSSAEHLLAQL</sequence>
<dbReference type="InterPro" id="IPR013766">
    <property type="entry name" value="Thioredoxin_domain"/>
</dbReference>
<dbReference type="InterPro" id="IPR036249">
    <property type="entry name" value="Thioredoxin-like_sf"/>
</dbReference>
<organism evidence="9 10">
    <name type="scientific">Brevundimonas subvibrioides</name>
    <dbReference type="NCBI Taxonomy" id="74313"/>
    <lineage>
        <taxon>Bacteria</taxon>
        <taxon>Pseudomonadati</taxon>
        <taxon>Pseudomonadota</taxon>
        <taxon>Alphaproteobacteria</taxon>
        <taxon>Caulobacterales</taxon>
        <taxon>Caulobacteraceae</taxon>
        <taxon>Brevundimonas</taxon>
    </lineage>
</organism>
<dbReference type="PANTHER" id="PTHR10430">
    <property type="entry name" value="PEROXIREDOXIN"/>
    <property type="match status" value="1"/>
</dbReference>
<evidence type="ECO:0000256" key="3">
    <source>
        <dbReference type="ARBA" id="ARBA00023002"/>
    </source>
</evidence>
<dbReference type="SUPFAM" id="SSF52833">
    <property type="entry name" value="Thioredoxin-like"/>
    <property type="match status" value="1"/>
</dbReference>
<evidence type="ECO:0000256" key="6">
    <source>
        <dbReference type="RuleBase" id="RU366011"/>
    </source>
</evidence>
<evidence type="ECO:0000256" key="4">
    <source>
        <dbReference type="ARBA" id="ARBA00023284"/>
    </source>
</evidence>
<accession>A0A258HG69</accession>
<feature type="region of interest" description="Disordered" evidence="7">
    <location>
        <begin position="1"/>
        <end position="24"/>
    </location>
</feature>
<dbReference type="GO" id="GO:0008379">
    <property type="term" value="F:thioredoxin peroxidase activity"/>
    <property type="evidence" value="ECO:0007669"/>
    <property type="project" value="InterPro"/>
</dbReference>
<dbReference type="FunFam" id="3.40.30.10:FF:000020">
    <property type="entry name" value="Peroxiredoxin"/>
    <property type="match status" value="1"/>
</dbReference>
<dbReference type="GO" id="GO:0042744">
    <property type="term" value="P:hydrogen peroxide catabolic process"/>
    <property type="evidence" value="ECO:0007669"/>
    <property type="project" value="TreeGrafter"/>
</dbReference>
<comment type="catalytic activity">
    <reaction evidence="6">
        <text>a hydroperoxide + 2 glutathione = an alcohol + glutathione disulfide + H2O</text>
        <dbReference type="Rhea" id="RHEA:62632"/>
        <dbReference type="ChEBI" id="CHEBI:15377"/>
        <dbReference type="ChEBI" id="CHEBI:30879"/>
        <dbReference type="ChEBI" id="CHEBI:35924"/>
        <dbReference type="ChEBI" id="CHEBI:57925"/>
        <dbReference type="ChEBI" id="CHEBI:58297"/>
        <dbReference type="EC" id="1.11.1.27"/>
    </reaction>
</comment>
<dbReference type="InterPro" id="IPR013740">
    <property type="entry name" value="Redoxin"/>
</dbReference>
<dbReference type="EMBL" id="NCEQ01000013">
    <property type="protein sequence ID" value="OYX55604.1"/>
    <property type="molecule type" value="Genomic_DNA"/>
</dbReference>
<dbReference type="PANTHER" id="PTHR10430:SF16">
    <property type="entry name" value="PEROXIREDOXIN-5, MITOCHONDRIAL"/>
    <property type="match status" value="1"/>
</dbReference>
<keyword evidence="4 6" id="KW-0676">Redox-active center</keyword>
<proteinExistence type="inferred from homology"/>
<dbReference type="Pfam" id="PF08534">
    <property type="entry name" value="Redoxin"/>
    <property type="match status" value="1"/>
</dbReference>
<feature type="domain" description="Thioredoxin" evidence="8">
    <location>
        <begin position="3"/>
        <end position="161"/>
    </location>
</feature>
<dbReference type="InterPro" id="IPR037944">
    <property type="entry name" value="PRX5-like"/>
</dbReference>
<evidence type="ECO:0000256" key="7">
    <source>
        <dbReference type="SAM" id="MobiDB-lite"/>
    </source>
</evidence>
<dbReference type="GO" id="GO:0034599">
    <property type="term" value="P:cellular response to oxidative stress"/>
    <property type="evidence" value="ECO:0007669"/>
    <property type="project" value="InterPro"/>
</dbReference>
<gene>
    <name evidence="9" type="ORF">B7Y86_13190</name>
</gene>
<dbReference type="GO" id="GO:0045454">
    <property type="term" value="P:cell redox homeostasis"/>
    <property type="evidence" value="ECO:0007669"/>
    <property type="project" value="TreeGrafter"/>
</dbReference>
<name>A0A258HG69_9CAUL</name>
<dbReference type="Gene3D" id="3.40.30.10">
    <property type="entry name" value="Glutaredoxin"/>
    <property type="match status" value="1"/>
</dbReference>
<comment type="function">
    <text evidence="6">Thiol-specific peroxidase that catalyzes the reduction of hydrogen peroxide and organic hydroperoxides to water and alcohols, respectively. Plays a role in cell protection against oxidative stress by detoxifying peroxides.</text>
</comment>
<feature type="active site" description="Cysteine sulfenic acid (-SOH) intermediate" evidence="5">
    <location>
        <position position="49"/>
    </location>
</feature>
<dbReference type="EC" id="1.11.1.27" evidence="6"/>
<dbReference type="AlphaFoldDB" id="A0A258HG69"/>
<keyword evidence="1 6" id="KW-0575">Peroxidase</keyword>
<dbReference type="Proteomes" id="UP000216147">
    <property type="component" value="Unassembled WGS sequence"/>
</dbReference>
<comment type="caution">
    <text evidence="9">The sequence shown here is derived from an EMBL/GenBank/DDBJ whole genome shotgun (WGS) entry which is preliminary data.</text>
</comment>
<evidence type="ECO:0000256" key="5">
    <source>
        <dbReference type="PIRSR" id="PIRSR637944-1"/>
    </source>
</evidence>
<evidence type="ECO:0000256" key="2">
    <source>
        <dbReference type="ARBA" id="ARBA00022862"/>
    </source>
</evidence>
<keyword evidence="2 6" id="KW-0049">Antioxidant</keyword>
<dbReference type="CDD" id="cd03013">
    <property type="entry name" value="PRX5_like"/>
    <property type="match status" value="1"/>
</dbReference>